<dbReference type="Proteomes" id="UP001418444">
    <property type="component" value="Unassembled WGS sequence"/>
</dbReference>
<comment type="caution">
    <text evidence="1">The sequence shown here is derived from an EMBL/GenBank/DDBJ whole genome shotgun (WGS) entry which is preliminary data.</text>
</comment>
<organism evidence="1 2">
    <name type="scientific">Gordonia caeni</name>
    <dbReference type="NCBI Taxonomy" id="1007097"/>
    <lineage>
        <taxon>Bacteria</taxon>
        <taxon>Bacillati</taxon>
        <taxon>Actinomycetota</taxon>
        <taxon>Actinomycetes</taxon>
        <taxon>Mycobacteriales</taxon>
        <taxon>Gordoniaceae</taxon>
        <taxon>Gordonia</taxon>
    </lineage>
</organism>
<dbReference type="RefSeq" id="WP_344779462.1">
    <property type="nucleotide sequence ID" value="NZ_BAAAZW010000001.1"/>
</dbReference>
<evidence type="ECO:0008006" key="3">
    <source>
        <dbReference type="Google" id="ProtNLM"/>
    </source>
</evidence>
<dbReference type="EMBL" id="BAAAZW010000001">
    <property type="protein sequence ID" value="GAA3947682.1"/>
    <property type="molecule type" value="Genomic_DNA"/>
</dbReference>
<evidence type="ECO:0000313" key="1">
    <source>
        <dbReference type="EMBL" id="GAA3947682.1"/>
    </source>
</evidence>
<accession>A0ABP7NI91</accession>
<protein>
    <recommendedName>
        <fullName evidence="3">Asp23/Gls24 family envelope stress response protein</fullName>
    </recommendedName>
</protein>
<name>A0ABP7NI91_9ACTN</name>
<sequence>MADELDVDVPGRLILDDKVGETIAVRAALDVDAVVSYSAGMGSLLSGPAAMLSAVGGGYPRARIDMSAALPRLSVEVALEWPCPVTRVCRDLREHLTDELMRLTGVRPVAVDVDVVQLVPRAQVRRRRAGLIEIPAVEEPAVEEPA</sequence>
<proteinExistence type="predicted"/>
<keyword evidence="2" id="KW-1185">Reference proteome</keyword>
<reference evidence="2" key="1">
    <citation type="journal article" date="2019" name="Int. J. Syst. Evol. Microbiol.">
        <title>The Global Catalogue of Microorganisms (GCM) 10K type strain sequencing project: providing services to taxonomists for standard genome sequencing and annotation.</title>
        <authorList>
            <consortium name="The Broad Institute Genomics Platform"/>
            <consortium name="The Broad Institute Genome Sequencing Center for Infectious Disease"/>
            <person name="Wu L."/>
            <person name="Ma J."/>
        </authorList>
    </citation>
    <scope>NUCLEOTIDE SEQUENCE [LARGE SCALE GENOMIC DNA]</scope>
    <source>
        <strain evidence="2">JCM 16923</strain>
    </source>
</reference>
<gene>
    <name evidence="1" type="ORF">GCM10022231_00860</name>
</gene>
<evidence type="ECO:0000313" key="2">
    <source>
        <dbReference type="Proteomes" id="UP001418444"/>
    </source>
</evidence>